<protein>
    <submittedName>
        <fullName evidence="2">Predicted nucleotide-binding protein containing TIR-like domain</fullName>
    </submittedName>
</protein>
<dbReference type="InterPro" id="IPR019302">
    <property type="entry name" value="CAP12/PCTIR_TIR_dom"/>
</dbReference>
<dbReference type="AlphaFoldDB" id="A0A1I5TK47"/>
<reference evidence="3" key="1">
    <citation type="submission" date="2016-10" db="EMBL/GenBank/DDBJ databases">
        <authorList>
            <person name="Varghese N."/>
            <person name="Submissions S."/>
        </authorList>
    </citation>
    <scope>NUCLEOTIDE SEQUENCE [LARGE SCALE GENOMIC DNA]</scope>
    <source>
        <strain evidence="3">P18</strain>
    </source>
</reference>
<gene>
    <name evidence="2" type="ORF">SAMN04487928_10978</name>
</gene>
<evidence type="ECO:0000313" key="2">
    <source>
        <dbReference type="EMBL" id="SFP83415.1"/>
    </source>
</evidence>
<evidence type="ECO:0000313" key="3">
    <source>
        <dbReference type="Proteomes" id="UP000182624"/>
    </source>
</evidence>
<name>A0A1I5TK47_9FIRM</name>
<keyword evidence="3" id="KW-1185">Reference proteome</keyword>
<dbReference type="EMBL" id="FOXO01000009">
    <property type="protein sequence ID" value="SFP83415.1"/>
    <property type="molecule type" value="Genomic_DNA"/>
</dbReference>
<dbReference type="Proteomes" id="UP000182624">
    <property type="component" value="Unassembled WGS sequence"/>
</dbReference>
<accession>A0A1I5TK47</accession>
<dbReference type="Pfam" id="PF10137">
    <property type="entry name" value="CAP12-PCTIR_TIR"/>
    <property type="match status" value="1"/>
</dbReference>
<sequence>MTRDYVASLLNQNNIKIEEEKRMNNDLGVVLKTYEGCLINIYDTGKVNCQGKNKDRVESLLKSPATVTNNRKVFVVYGHDMIARTQLEAMLRRWDMEPLIIDQLVSSGNTIIEKLEEYTDKVNLGIVLATPDDIGYSKNNEDKKKYRVRQNVVLELGMLLAKVGRAKVAILLSQAEDMEKPSDIDGLIYIPFKDNVEETKVSLAKEMQRNGYSLDISKL</sequence>
<dbReference type="OrthoDB" id="5497289at2"/>
<proteinExistence type="predicted"/>
<evidence type="ECO:0000259" key="1">
    <source>
        <dbReference type="Pfam" id="PF10137"/>
    </source>
</evidence>
<dbReference type="RefSeq" id="WP_074886662.1">
    <property type="nucleotide sequence ID" value="NZ_FOXO01000009.1"/>
</dbReference>
<feature type="domain" description="CD-NTase-associated protein 12/Pycsar effector protein TIR" evidence="1">
    <location>
        <begin position="72"/>
        <end position="193"/>
    </location>
</feature>
<dbReference type="GO" id="GO:0050135">
    <property type="term" value="F:NADP+ nucleosidase activity"/>
    <property type="evidence" value="ECO:0007669"/>
    <property type="project" value="InterPro"/>
</dbReference>
<organism evidence="2 3">
    <name type="scientific">Butyrivibrio proteoclasticus</name>
    <dbReference type="NCBI Taxonomy" id="43305"/>
    <lineage>
        <taxon>Bacteria</taxon>
        <taxon>Bacillati</taxon>
        <taxon>Bacillota</taxon>
        <taxon>Clostridia</taxon>
        <taxon>Lachnospirales</taxon>
        <taxon>Lachnospiraceae</taxon>
        <taxon>Butyrivibrio</taxon>
    </lineage>
</organism>